<organism evidence="1">
    <name type="scientific">Clostridium butyricum</name>
    <dbReference type="NCBI Taxonomy" id="1492"/>
    <lineage>
        <taxon>Bacteria</taxon>
        <taxon>Bacillati</taxon>
        <taxon>Bacillota</taxon>
        <taxon>Clostridia</taxon>
        <taxon>Eubacteriales</taxon>
        <taxon>Clostridiaceae</taxon>
        <taxon>Clostridium</taxon>
    </lineage>
</organism>
<dbReference type="EMBL" id="CACRTU010000050">
    <property type="protein sequence ID" value="VYU79093.1"/>
    <property type="molecule type" value="Genomic_DNA"/>
</dbReference>
<proteinExistence type="predicted"/>
<dbReference type="AlphaFoldDB" id="A0A6N3HT67"/>
<sequence>MLYDGSYSKKRTLRGDIKWQIIEVEESMKNLKEKLVI</sequence>
<reference evidence="1" key="1">
    <citation type="submission" date="2019-11" db="EMBL/GenBank/DDBJ databases">
        <authorList>
            <person name="Feng L."/>
        </authorList>
    </citation>
    <scope>NUCLEOTIDE SEQUENCE</scope>
    <source>
        <strain evidence="1">CButyricumLFYP62</strain>
    </source>
</reference>
<protein>
    <submittedName>
        <fullName evidence="1">Uncharacterized protein</fullName>
    </submittedName>
</protein>
<name>A0A6N3HT67_CLOBU</name>
<accession>A0A6N3HT67</accession>
<evidence type="ECO:0000313" key="1">
    <source>
        <dbReference type="EMBL" id="VYU79093.1"/>
    </source>
</evidence>
<gene>
    <name evidence="1" type="ORF">CBLFYP62_04148</name>
</gene>